<gene>
    <name evidence="2" type="ORF">ACFPJ5_00070</name>
</gene>
<reference evidence="2 3" key="1">
    <citation type="journal article" date="2019" name="Int. J. Syst. Evol. Microbiol.">
        <title>The Global Catalogue of Microorganisms (GCM) 10K type strain sequencing project: providing services to taxonomists for standard genome sequencing and annotation.</title>
        <authorList>
            <consortium name="The Broad Institute Genomics Platform"/>
            <consortium name="The Broad Institute Genome Sequencing Center for Infectious Disease"/>
            <person name="Wu L."/>
            <person name="Ma J."/>
        </authorList>
    </citation>
    <scope>NUCLEOTIDE SEQUENCE [LARGE SCALE GENOMIC DNA]</scope>
    <source>
        <strain evidence="2 3">CGMCC 1.12237</strain>
    </source>
</reference>
<protein>
    <submittedName>
        <fullName evidence="2">Uncharacterized protein</fullName>
    </submittedName>
</protein>
<dbReference type="Proteomes" id="UP001596201">
    <property type="component" value="Unassembled WGS sequence"/>
</dbReference>
<evidence type="ECO:0000313" key="2">
    <source>
        <dbReference type="EMBL" id="MFC5365315.1"/>
    </source>
</evidence>
<sequence length="140" mass="15320">MPRIDDWHASAEAAPLHDDDPPATHETDDGVYYTVISELSGPAPATIERVYVPVSKAWSCDTELVTVTPRHVETGRRGGRRLTHFAGVTSGDGPNDRSWRVRVDVLADPLDGYHRAGLQLTETVDYVEFPPETLVTVAVG</sequence>
<evidence type="ECO:0000256" key="1">
    <source>
        <dbReference type="SAM" id="MobiDB-lite"/>
    </source>
</evidence>
<accession>A0ABD5R5S9</accession>
<name>A0ABD5R5S9_9EURY</name>
<comment type="caution">
    <text evidence="2">The sequence shown here is derived from an EMBL/GenBank/DDBJ whole genome shotgun (WGS) entry which is preliminary data.</text>
</comment>
<keyword evidence="3" id="KW-1185">Reference proteome</keyword>
<dbReference type="RefSeq" id="WP_227229389.1">
    <property type="nucleotide sequence ID" value="NZ_JAJCVJ010000001.1"/>
</dbReference>
<proteinExistence type="predicted"/>
<feature type="region of interest" description="Disordered" evidence="1">
    <location>
        <begin position="1"/>
        <end position="28"/>
    </location>
</feature>
<organism evidence="2 3">
    <name type="scientific">Salinirubrum litoreum</name>
    <dbReference type="NCBI Taxonomy" id="1126234"/>
    <lineage>
        <taxon>Archaea</taxon>
        <taxon>Methanobacteriati</taxon>
        <taxon>Methanobacteriota</taxon>
        <taxon>Stenosarchaea group</taxon>
        <taxon>Halobacteria</taxon>
        <taxon>Halobacteriales</taxon>
        <taxon>Haloferacaceae</taxon>
        <taxon>Salinirubrum</taxon>
    </lineage>
</organism>
<dbReference type="EMBL" id="JBHSKX010000001">
    <property type="protein sequence ID" value="MFC5365315.1"/>
    <property type="molecule type" value="Genomic_DNA"/>
</dbReference>
<dbReference type="AlphaFoldDB" id="A0ABD5R5S9"/>
<evidence type="ECO:0000313" key="3">
    <source>
        <dbReference type="Proteomes" id="UP001596201"/>
    </source>
</evidence>